<dbReference type="EMBL" id="ML179336">
    <property type="protein sequence ID" value="THU90398.1"/>
    <property type="molecule type" value="Genomic_DNA"/>
</dbReference>
<sequence length="109" mass="12442">MGRRRQKWLDKLIIDRKQCSRGCMCSKVLDGLLYLHTCILFVYRDLDPAYIPWLCRIHCAVSGTTHIAVAVYSTYLPTYLHNLILDISIDSPELLLGTKKISDILSSIS</sequence>
<gene>
    <name evidence="1" type="ORF">K435DRAFT_271222</name>
</gene>
<proteinExistence type="predicted"/>
<evidence type="ECO:0000313" key="1">
    <source>
        <dbReference type="EMBL" id="THU90398.1"/>
    </source>
</evidence>
<evidence type="ECO:0000313" key="2">
    <source>
        <dbReference type="Proteomes" id="UP000297245"/>
    </source>
</evidence>
<protein>
    <submittedName>
        <fullName evidence="1">Uncharacterized protein</fullName>
    </submittedName>
</protein>
<reference evidence="1 2" key="1">
    <citation type="journal article" date="2019" name="Nat. Ecol. Evol.">
        <title>Megaphylogeny resolves global patterns of mushroom evolution.</title>
        <authorList>
            <person name="Varga T."/>
            <person name="Krizsan K."/>
            <person name="Foldi C."/>
            <person name="Dima B."/>
            <person name="Sanchez-Garcia M."/>
            <person name="Sanchez-Ramirez S."/>
            <person name="Szollosi G.J."/>
            <person name="Szarkandi J.G."/>
            <person name="Papp V."/>
            <person name="Albert L."/>
            <person name="Andreopoulos W."/>
            <person name="Angelini C."/>
            <person name="Antonin V."/>
            <person name="Barry K.W."/>
            <person name="Bougher N.L."/>
            <person name="Buchanan P."/>
            <person name="Buyck B."/>
            <person name="Bense V."/>
            <person name="Catcheside P."/>
            <person name="Chovatia M."/>
            <person name="Cooper J."/>
            <person name="Damon W."/>
            <person name="Desjardin D."/>
            <person name="Finy P."/>
            <person name="Geml J."/>
            <person name="Haridas S."/>
            <person name="Hughes K."/>
            <person name="Justo A."/>
            <person name="Karasinski D."/>
            <person name="Kautmanova I."/>
            <person name="Kiss B."/>
            <person name="Kocsube S."/>
            <person name="Kotiranta H."/>
            <person name="LaButti K.M."/>
            <person name="Lechner B.E."/>
            <person name="Liimatainen K."/>
            <person name="Lipzen A."/>
            <person name="Lukacs Z."/>
            <person name="Mihaltcheva S."/>
            <person name="Morgado L.N."/>
            <person name="Niskanen T."/>
            <person name="Noordeloos M.E."/>
            <person name="Ohm R.A."/>
            <person name="Ortiz-Santana B."/>
            <person name="Ovrebo C."/>
            <person name="Racz N."/>
            <person name="Riley R."/>
            <person name="Savchenko A."/>
            <person name="Shiryaev A."/>
            <person name="Soop K."/>
            <person name="Spirin V."/>
            <person name="Szebenyi C."/>
            <person name="Tomsovsky M."/>
            <person name="Tulloss R.E."/>
            <person name="Uehling J."/>
            <person name="Grigoriev I.V."/>
            <person name="Vagvolgyi C."/>
            <person name="Papp T."/>
            <person name="Martin F.M."/>
            <person name="Miettinen O."/>
            <person name="Hibbett D.S."/>
            <person name="Nagy L.G."/>
        </authorList>
    </citation>
    <scope>NUCLEOTIDE SEQUENCE [LARGE SCALE GENOMIC DNA]</scope>
    <source>
        <strain evidence="1 2">CBS 962.96</strain>
    </source>
</reference>
<dbReference type="AlphaFoldDB" id="A0A4S8LNQ4"/>
<keyword evidence="2" id="KW-1185">Reference proteome</keyword>
<organism evidence="1 2">
    <name type="scientific">Dendrothele bispora (strain CBS 962.96)</name>
    <dbReference type="NCBI Taxonomy" id="1314807"/>
    <lineage>
        <taxon>Eukaryota</taxon>
        <taxon>Fungi</taxon>
        <taxon>Dikarya</taxon>
        <taxon>Basidiomycota</taxon>
        <taxon>Agaricomycotina</taxon>
        <taxon>Agaricomycetes</taxon>
        <taxon>Agaricomycetidae</taxon>
        <taxon>Agaricales</taxon>
        <taxon>Agaricales incertae sedis</taxon>
        <taxon>Dendrothele</taxon>
    </lineage>
</organism>
<name>A0A4S8LNQ4_DENBC</name>
<dbReference type="Proteomes" id="UP000297245">
    <property type="component" value="Unassembled WGS sequence"/>
</dbReference>
<accession>A0A4S8LNQ4</accession>